<dbReference type="Gramene" id="TraesPARA_EIv1.0_2156600.1">
    <property type="protein sequence ID" value="TraesPARA_EIv1.0_2156600.1.CDS"/>
    <property type="gene ID" value="TraesPARA_EIv1.0_2156600"/>
</dbReference>
<dbReference type="RefSeq" id="XP_044416673.1">
    <property type="nucleotide sequence ID" value="XM_044560738.1"/>
</dbReference>
<dbReference type="Gene3D" id="3.90.550.50">
    <property type="match status" value="1"/>
</dbReference>
<dbReference type="STRING" id="4565.A0A3B6QGJ7"/>
<dbReference type="Gramene" id="TraesLDM6D03G03751500.1">
    <property type="protein sequence ID" value="TraesLDM6D03G03751500.1"/>
    <property type="gene ID" value="TraesLDM6D03G03751500"/>
</dbReference>
<dbReference type="InterPro" id="IPR006740">
    <property type="entry name" value="DUF604"/>
</dbReference>
<dbReference type="Gramene" id="TraesCS6D02G239900.1">
    <property type="protein sequence ID" value="TraesCS6D02G239900.1"/>
    <property type="gene ID" value="TraesCS6D02G239900"/>
</dbReference>
<evidence type="ECO:0000313" key="2">
    <source>
        <dbReference type="EnsemblPlants" id="TraesCS6D02G239900.1"/>
    </source>
</evidence>
<dbReference type="Gramene" id="TraesNOR6D03G03788300.1">
    <property type="protein sequence ID" value="TraesNOR6D03G03788300.1"/>
    <property type="gene ID" value="TraesNOR6D03G03788300"/>
</dbReference>
<dbReference type="Pfam" id="PF04646">
    <property type="entry name" value="DUF604"/>
    <property type="match status" value="1"/>
</dbReference>
<organism evidence="2">
    <name type="scientific">Triticum aestivum</name>
    <name type="common">Wheat</name>
    <dbReference type="NCBI Taxonomy" id="4565"/>
    <lineage>
        <taxon>Eukaryota</taxon>
        <taxon>Viridiplantae</taxon>
        <taxon>Streptophyta</taxon>
        <taxon>Embryophyta</taxon>
        <taxon>Tracheophyta</taxon>
        <taxon>Spermatophyta</taxon>
        <taxon>Magnoliopsida</taxon>
        <taxon>Liliopsida</taxon>
        <taxon>Poales</taxon>
        <taxon>Poaceae</taxon>
        <taxon>BOP clade</taxon>
        <taxon>Pooideae</taxon>
        <taxon>Triticodae</taxon>
        <taxon>Triticeae</taxon>
        <taxon>Triticinae</taxon>
        <taxon>Triticum</taxon>
    </lineage>
</organism>
<reference evidence="2" key="2">
    <citation type="submission" date="2018-10" db="UniProtKB">
        <authorList>
            <consortium name="EnsemblPlants"/>
        </authorList>
    </citation>
    <scope>IDENTIFICATION</scope>
</reference>
<dbReference type="GO" id="GO:0008375">
    <property type="term" value="F:acetylglucosaminyltransferase activity"/>
    <property type="evidence" value="ECO:0000318"/>
    <property type="project" value="GO_Central"/>
</dbReference>
<dbReference type="Gramene" id="TraesCS6D03G0585100.1">
    <property type="protein sequence ID" value="TraesCS6D03G0585100.1.CDS"/>
    <property type="gene ID" value="TraesCS6D03G0585100"/>
</dbReference>
<dbReference type="Gramene" id="TraesCLE_scaffold_098541_01G000100.1">
    <property type="protein sequence ID" value="TraesCLE_scaffold_098541_01G000100.1"/>
    <property type="gene ID" value="TraesCLE_scaffold_098541_01G000100"/>
</dbReference>
<evidence type="ECO:0000313" key="3">
    <source>
        <dbReference type="Proteomes" id="UP000019116"/>
    </source>
</evidence>
<dbReference type="Gramene" id="TraesCAD_scaffold_091413_01G000100.1">
    <property type="protein sequence ID" value="TraesCAD_scaffold_091413_01G000100.1"/>
    <property type="gene ID" value="TraesCAD_scaffold_091413_01G000100"/>
</dbReference>
<dbReference type="OrthoDB" id="421979at2759"/>
<sequence>MRAAAGACSGGGKDTLVASFLRFILLLLLPLTALYVLYALHAILSSSCPPEHDRIMAAAFVSHVTTHNHTSSTPPPPAMVTVSTPRTPPPLAIVTVPTARTPPTSATVTAVTTARMPPPPATVTAMTTARMPTPPATVTVTTERMPPPPATVTVTTARMPPSPAAVTVVSTARLPPRPATVTLVSTASTPPPSPPATVTVSTTPTTLQHVVFGIAASARMWEKRKEYIKIWWRPNSGMRGFVWLDRGVRGSRVPDGLPAIKISSDTSGFPYTHRRGHRSAIRISRIVSETFRLGLPGVRWFVMGDDDTVFLPDNLLAVLGRLDHRQPYYIGSPSESHLQNIFFSYGMAFGGGGFAISQPLAARLERMQDACIRRYPWLYGSDDRIQACMAELGVPLTRHPGFHQYDVYGDLLGLLAAHPVAPLVSLHHLDVVRPLFPNVRSRPAALRRLFDGPVMLDSAGVMQQSICYDAANRWTVSVAWGFVVTVTRGVMPAREMEMPARTFLNWYRRADYKAHAFNTRPLARNQCERPALYYLASARRTVVRTGETTVTRYQRWRHRNDVRPPCQWRIPDPDALLDSVIVLKKPDPGLWDRSPMRNCCRVLSSPRKEGGGNKTMTIDVGVCKDWVYSQV</sequence>
<dbReference type="Proteomes" id="UP000019116">
    <property type="component" value="Chromosome 6D"/>
</dbReference>
<dbReference type="GeneID" id="123141650"/>
<keyword evidence="3" id="KW-1185">Reference proteome</keyword>
<dbReference type="Gramene" id="TraesMAC6D03G03745700.1">
    <property type="protein sequence ID" value="TraesMAC6D03G03745700.1"/>
    <property type="gene ID" value="TraesMAC6D03G03745700"/>
</dbReference>
<protein>
    <submittedName>
        <fullName evidence="2">Uncharacterized protein</fullName>
    </submittedName>
</protein>
<dbReference type="FunFam" id="3.90.550.50:FF:000006">
    <property type="entry name" value="Fringe-related protein-like"/>
    <property type="match status" value="1"/>
</dbReference>
<dbReference type="PaxDb" id="4565-Traes_6DL_A0A80724C.1"/>
<dbReference type="Gramene" id="TraesWEE_scaffold_156280_01G000100.1">
    <property type="protein sequence ID" value="TraesWEE_scaffold_156280_01G000100.1"/>
    <property type="gene ID" value="TraesWEE_scaffold_156280_01G000100"/>
</dbReference>
<dbReference type="Gramene" id="TraesSYM6D03G03695270.1">
    <property type="protein sequence ID" value="TraesSYM6D03G03695270.1"/>
    <property type="gene ID" value="TraesSYM6D03G03695270"/>
</dbReference>
<keyword evidence="1" id="KW-0472">Membrane</keyword>
<name>A0A3B6QGJ7_WHEAT</name>
<gene>
    <name evidence="2" type="primary">LOC123141650</name>
</gene>
<dbReference type="Gramene" id="TraesSTA6D03G03740750.1">
    <property type="protein sequence ID" value="TraesSTA6D03G03740750.1"/>
    <property type="gene ID" value="TraesSTA6D03G03740750"/>
</dbReference>
<dbReference type="Gramene" id="TraesJAG6D03G03730590.1">
    <property type="protein sequence ID" value="TraesJAG6D03G03730590.1"/>
    <property type="gene ID" value="TraesJAG6D03G03730590"/>
</dbReference>
<proteinExistence type="predicted"/>
<reference evidence="2" key="1">
    <citation type="submission" date="2018-08" db="EMBL/GenBank/DDBJ databases">
        <authorList>
            <person name="Rossello M."/>
        </authorList>
    </citation>
    <scope>NUCLEOTIDE SEQUENCE [LARGE SCALE GENOMIC DNA]</scope>
    <source>
        <strain evidence="2">cv. Chinese Spring</strain>
    </source>
</reference>
<dbReference type="Gramene" id="TraesROB_scaffold_161896_01G000100.1">
    <property type="protein sequence ID" value="TraesROB_scaffold_161896_01G000100.1"/>
    <property type="gene ID" value="TraesROB_scaffold_161896_01G000100"/>
</dbReference>
<dbReference type="Gramene" id="TraesLAC6D03G03698240.1">
    <property type="protein sequence ID" value="TraesLAC6D03G03698240.1"/>
    <property type="gene ID" value="TraesLAC6D03G03698240"/>
</dbReference>
<keyword evidence="1" id="KW-0812">Transmembrane</keyword>
<dbReference type="AlphaFoldDB" id="A0A3B6QGJ7"/>
<dbReference type="Gramene" id="TraesJUL6D03G03780540.1">
    <property type="protein sequence ID" value="TraesJUL6D03G03780540.1"/>
    <property type="gene ID" value="TraesJUL6D03G03780540"/>
</dbReference>
<evidence type="ECO:0000256" key="1">
    <source>
        <dbReference type="SAM" id="Phobius"/>
    </source>
</evidence>
<feature type="transmembrane region" description="Helical" evidence="1">
    <location>
        <begin position="20"/>
        <end position="44"/>
    </location>
</feature>
<keyword evidence="1" id="KW-1133">Transmembrane helix</keyword>
<accession>A0A3B6QGJ7</accession>
<dbReference type="EnsemblPlants" id="TraesCS6D02G239900.1">
    <property type="protein sequence ID" value="TraesCS6D02G239900.1"/>
    <property type="gene ID" value="TraesCS6D02G239900"/>
</dbReference>
<dbReference type="OMA" id="TQYTRHR"/>
<dbReference type="PANTHER" id="PTHR10811">
    <property type="entry name" value="FRINGE-RELATED"/>
    <property type="match status" value="1"/>
</dbReference>